<dbReference type="Proteomes" id="UP000546806">
    <property type="component" value="Unassembled WGS sequence"/>
</dbReference>
<evidence type="ECO:0000313" key="1">
    <source>
        <dbReference type="EMBL" id="MBC2004456.1"/>
    </source>
</evidence>
<reference evidence="1 2" key="1">
    <citation type="submission" date="2020-03" db="EMBL/GenBank/DDBJ databases">
        <title>Soil Listeria distribution.</title>
        <authorList>
            <person name="Liao J."/>
            <person name="Wiedmann M."/>
        </authorList>
    </citation>
    <scope>NUCLEOTIDE SEQUENCE [LARGE SCALE GENOMIC DNA]</scope>
    <source>
        <strain evidence="1 2">FSL L7-0435</strain>
    </source>
</reference>
<organism evidence="1 2">
    <name type="scientific">Listeria booriae</name>
    <dbReference type="NCBI Taxonomy" id="1552123"/>
    <lineage>
        <taxon>Bacteria</taxon>
        <taxon>Bacillati</taxon>
        <taxon>Bacillota</taxon>
        <taxon>Bacilli</taxon>
        <taxon>Bacillales</taxon>
        <taxon>Listeriaceae</taxon>
        <taxon>Listeria</taxon>
    </lineage>
</organism>
<dbReference type="Pfam" id="PF10076">
    <property type="entry name" value="Phage_Mu_Gp48"/>
    <property type="match status" value="1"/>
</dbReference>
<comment type="caution">
    <text evidence="1">The sequence shown here is derived from an EMBL/GenBank/DDBJ whole genome shotgun (WGS) entry which is preliminary data.</text>
</comment>
<dbReference type="EMBL" id="JAARWW010000005">
    <property type="protein sequence ID" value="MBC2004456.1"/>
    <property type="molecule type" value="Genomic_DNA"/>
</dbReference>
<sequence length="193" mass="22459">MNDEMYEALKNRLPAFITDIKEIDEILRAEANEIQLHENQVFDVIEQTFPETTTWSIARLENIYGVVGSVDDSIEVRRKRIMDKLGTTVVANRFTIESLVNQYLKNPSAQVTVLHHLYHFIVDYDLADIQYFAEITAMIEKTKPAHLGYTMRTSTADSINIKDRVFVNNRRYRKVREIVFGMPLLMSNNEVEL</sequence>
<proteinExistence type="predicted"/>
<dbReference type="InterPro" id="IPR018755">
    <property type="entry name" value="Phage_Mu_Gp48"/>
</dbReference>
<gene>
    <name evidence="1" type="ORF">HCA78_11800</name>
</gene>
<dbReference type="RefSeq" id="WP_185369368.1">
    <property type="nucleotide sequence ID" value="NZ_JAAROT010000001.1"/>
</dbReference>
<evidence type="ECO:0000313" key="2">
    <source>
        <dbReference type="Proteomes" id="UP000546806"/>
    </source>
</evidence>
<protein>
    <submittedName>
        <fullName evidence="1">DUF2313 domain-containing protein</fullName>
    </submittedName>
</protein>
<accession>A0A842CTP8</accession>
<dbReference type="AlphaFoldDB" id="A0A842CTP8"/>
<name>A0A842CTP8_9LIST</name>